<dbReference type="AlphaFoldDB" id="E3N4Q6"/>
<evidence type="ECO:0000313" key="1">
    <source>
        <dbReference type="EMBL" id="EFO86444.1"/>
    </source>
</evidence>
<dbReference type="Proteomes" id="UP000008281">
    <property type="component" value="Unassembled WGS sequence"/>
</dbReference>
<dbReference type="InParanoid" id="E3N4Q6"/>
<keyword evidence="2" id="KW-1185">Reference proteome</keyword>
<accession>E3N4Q6</accession>
<evidence type="ECO:0000313" key="2">
    <source>
        <dbReference type="Proteomes" id="UP000008281"/>
    </source>
</evidence>
<sequence length="166" mass="19820">MPLSNKVLFTCFIPQDWETYVFEYCPETYEESLSNTLKDMPLSNKVLFTCFIPQDWETYVFEYCPETYEESLSNTLKDMPLSNKVLFNCFIPQDWETYVFEYCPETYERNQSDMFDSKLKELMTYRGESDFDGGFTWNQSRLVSMLSSSWQWNRYLESGNVACTLK</sequence>
<gene>
    <name evidence="1" type="ORF">CRE_01232</name>
</gene>
<organism evidence="2">
    <name type="scientific">Caenorhabditis remanei</name>
    <name type="common">Caenorhabditis vulgaris</name>
    <dbReference type="NCBI Taxonomy" id="31234"/>
    <lineage>
        <taxon>Eukaryota</taxon>
        <taxon>Metazoa</taxon>
        <taxon>Ecdysozoa</taxon>
        <taxon>Nematoda</taxon>
        <taxon>Chromadorea</taxon>
        <taxon>Rhabditida</taxon>
        <taxon>Rhabditina</taxon>
        <taxon>Rhabditomorpha</taxon>
        <taxon>Rhabditoidea</taxon>
        <taxon>Rhabditidae</taxon>
        <taxon>Peloderinae</taxon>
        <taxon>Caenorhabditis</taxon>
    </lineage>
</organism>
<reference evidence="1" key="1">
    <citation type="submission" date="2007-07" db="EMBL/GenBank/DDBJ databases">
        <title>PCAP assembly of the Caenorhabditis remanei genome.</title>
        <authorList>
            <consortium name="The Caenorhabditis remanei Sequencing Consortium"/>
            <person name="Wilson R.K."/>
        </authorList>
    </citation>
    <scope>NUCLEOTIDE SEQUENCE [LARGE SCALE GENOMIC DNA]</scope>
    <source>
        <strain evidence="1">PB4641</strain>
    </source>
</reference>
<name>E3N4Q6_CAERE</name>
<dbReference type="HOGENOM" id="CLU_1604270_0_0_1"/>
<protein>
    <submittedName>
        <fullName evidence="1">Uncharacterized protein</fullName>
    </submittedName>
</protein>
<proteinExistence type="predicted"/>
<dbReference type="EMBL" id="DS268527">
    <property type="protein sequence ID" value="EFO86444.1"/>
    <property type="molecule type" value="Genomic_DNA"/>
</dbReference>